<dbReference type="RefSeq" id="WP_125336880.1">
    <property type="nucleotide sequence ID" value="NZ_ABTEQQ020000001.1"/>
</dbReference>
<name>A0AAW4ELM7_CITKO</name>
<dbReference type="Proteomes" id="UP000807555">
    <property type="component" value="Unassembled WGS sequence"/>
</dbReference>
<accession>A0AAW4ELM7</accession>
<proteinExistence type="predicted"/>
<organism evidence="1 2">
    <name type="scientific">Citrobacter koseri</name>
    <name type="common">Citrobacter diversus</name>
    <dbReference type="NCBI Taxonomy" id="545"/>
    <lineage>
        <taxon>Bacteria</taxon>
        <taxon>Pseudomonadati</taxon>
        <taxon>Pseudomonadota</taxon>
        <taxon>Gammaproteobacteria</taxon>
        <taxon>Enterobacterales</taxon>
        <taxon>Enterobacteriaceae</taxon>
        <taxon>Citrobacter</taxon>
    </lineage>
</organism>
<reference evidence="1" key="1">
    <citation type="submission" date="2020-11" db="EMBL/GenBank/DDBJ databases">
        <title>Enhanced detection system for hospital associated transmission using whole genome sequencing surveillance.</title>
        <authorList>
            <person name="Harrison L.H."/>
            <person name="Van Tyne D."/>
            <person name="Marsh J.W."/>
            <person name="Griffith M.P."/>
            <person name="Snyder D.J."/>
            <person name="Cooper V.S."/>
            <person name="Mustapha M."/>
        </authorList>
    </citation>
    <scope>NUCLEOTIDE SEQUENCE</scope>
    <source>
        <strain evidence="1">CB00014</strain>
    </source>
</reference>
<sequence>MKRKFNLDVEIDADHPHAAIAELQSVVAQLLRINFPVSASVSLEHCVGSASIELVAEHKAKPPQCGDHVPFSVNGGSVFIKDAFVKPASFSASMSLGVERGEKTIRDKVRDIVAPYMTGEATEFTDELVDEVMNLFDKPETRRLIDSCITESIRLHCRPGGLIWQTLRR</sequence>
<dbReference type="AlphaFoldDB" id="A0AAW4ELM7"/>
<dbReference type="EMBL" id="JADVNV010000015">
    <property type="protein sequence ID" value="MBJ9870701.1"/>
    <property type="molecule type" value="Genomic_DNA"/>
</dbReference>
<evidence type="ECO:0000313" key="2">
    <source>
        <dbReference type="Proteomes" id="UP000807555"/>
    </source>
</evidence>
<comment type="caution">
    <text evidence="1">The sequence shown here is derived from an EMBL/GenBank/DDBJ whole genome shotgun (WGS) entry which is preliminary data.</text>
</comment>
<gene>
    <name evidence="1" type="ORF">I5687_22420</name>
</gene>
<protein>
    <submittedName>
        <fullName evidence="1">Uncharacterized protein</fullName>
    </submittedName>
</protein>
<evidence type="ECO:0000313" key="1">
    <source>
        <dbReference type="EMBL" id="MBJ9870701.1"/>
    </source>
</evidence>